<evidence type="ECO:0000259" key="1">
    <source>
        <dbReference type="Pfam" id="PF06985"/>
    </source>
</evidence>
<keyword evidence="4" id="KW-1185">Reference proteome</keyword>
<feature type="domain" description="DUF8212" evidence="2">
    <location>
        <begin position="227"/>
        <end position="250"/>
    </location>
</feature>
<evidence type="ECO:0000313" key="4">
    <source>
        <dbReference type="Proteomes" id="UP000800039"/>
    </source>
</evidence>
<name>A0A9P4GPL8_9PLEO</name>
<organism evidence="3 4">
    <name type="scientific">Cucurbitaria berberidis CBS 394.84</name>
    <dbReference type="NCBI Taxonomy" id="1168544"/>
    <lineage>
        <taxon>Eukaryota</taxon>
        <taxon>Fungi</taxon>
        <taxon>Dikarya</taxon>
        <taxon>Ascomycota</taxon>
        <taxon>Pezizomycotina</taxon>
        <taxon>Dothideomycetes</taxon>
        <taxon>Pleosporomycetidae</taxon>
        <taxon>Pleosporales</taxon>
        <taxon>Pleosporineae</taxon>
        <taxon>Cucurbitariaceae</taxon>
        <taxon>Cucurbitaria</taxon>
    </lineage>
</organism>
<dbReference type="Pfam" id="PF26640">
    <property type="entry name" value="DUF8212"/>
    <property type="match status" value="1"/>
</dbReference>
<dbReference type="Pfam" id="PF06985">
    <property type="entry name" value="HET"/>
    <property type="match status" value="1"/>
</dbReference>
<dbReference type="OrthoDB" id="674604at2759"/>
<dbReference type="Proteomes" id="UP000800039">
    <property type="component" value="Unassembled WGS sequence"/>
</dbReference>
<reference evidence="3" key="1">
    <citation type="submission" date="2020-01" db="EMBL/GenBank/DDBJ databases">
        <authorList>
            <consortium name="DOE Joint Genome Institute"/>
            <person name="Haridas S."/>
            <person name="Albert R."/>
            <person name="Binder M."/>
            <person name="Bloem J."/>
            <person name="Labutti K."/>
            <person name="Salamov A."/>
            <person name="Andreopoulos B."/>
            <person name="Baker S.E."/>
            <person name="Barry K."/>
            <person name="Bills G."/>
            <person name="Bluhm B.H."/>
            <person name="Cannon C."/>
            <person name="Castanera R."/>
            <person name="Culley D.E."/>
            <person name="Daum C."/>
            <person name="Ezra D."/>
            <person name="Gonzalez J.B."/>
            <person name="Henrissat B."/>
            <person name="Kuo A."/>
            <person name="Liang C."/>
            <person name="Lipzen A."/>
            <person name="Lutzoni F."/>
            <person name="Magnuson J."/>
            <person name="Mondo S."/>
            <person name="Nolan M."/>
            <person name="Ohm R."/>
            <person name="Pangilinan J."/>
            <person name="Park H.-J."/>
            <person name="Ramirez L."/>
            <person name="Alfaro M."/>
            <person name="Sun H."/>
            <person name="Tritt A."/>
            <person name="Yoshinaga Y."/>
            <person name="Zwiers L.-H."/>
            <person name="Turgeon B.G."/>
            <person name="Goodwin S.B."/>
            <person name="Spatafora J.W."/>
            <person name="Crous P.W."/>
            <person name="Grigoriev I.V."/>
        </authorList>
    </citation>
    <scope>NUCLEOTIDE SEQUENCE</scope>
    <source>
        <strain evidence="3">CBS 394.84</strain>
    </source>
</reference>
<dbReference type="PANTHER" id="PTHR10622:SF10">
    <property type="entry name" value="HET DOMAIN-CONTAINING PROTEIN"/>
    <property type="match status" value="1"/>
</dbReference>
<dbReference type="EMBL" id="ML976615">
    <property type="protein sequence ID" value="KAF1849254.1"/>
    <property type="molecule type" value="Genomic_DNA"/>
</dbReference>
<dbReference type="InterPro" id="IPR010730">
    <property type="entry name" value="HET"/>
</dbReference>
<gene>
    <name evidence="3" type="ORF">K460DRAFT_375930</name>
</gene>
<evidence type="ECO:0000313" key="3">
    <source>
        <dbReference type="EMBL" id="KAF1849254.1"/>
    </source>
</evidence>
<accession>A0A9P4GPL8</accession>
<evidence type="ECO:0000259" key="2">
    <source>
        <dbReference type="Pfam" id="PF26640"/>
    </source>
</evidence>
<sequence length="316" mass="36390">MRLINCTTLQLEEFCGSNIPAYAILSHTWGTDEVSLGDFTLDQAAARTKEGYRKIAFTCQQALQDGLNYAWVDTCCIDKTSSAELSEAINSMFAWYKRSTTCYAYLTDVLEADVDTNFPHSRWHSRGWTLQELIAPRVVRFYDRDWNGLGTKEEHADWISEITSIDKGVLRVRWNYFNSEVELSSFCVAKRMLWASHRETTREEDMAYCLLGIFDINMPLLYGEGSRAFIRLQEEITKKLDDDSILAWHLDTNMRHPQGLFVQAWSFFRPVPQTLPNKVFQLVAIAKRSFERPLTSKQMSVQLSIAVRFAIDKASS</sequence>
<dbReference type="InterPro" id="IPR058525">
    <property type="entry name" value="DUF8212"/>
</dbReference>
<dbReference type="GeneID" id="63852074"/>
<proteinExistence type="predicted"/>
<feature type="domain" description="Heterokaryon incompatibility" evidence="1">
    <location>
        <begin position="22"/>
        <end position="108"/>
    </location>
</feature>
<protein>
    <submittedName>
        <fullName evidence="3">HET-domain-containing protein</fullName>
    </submittedName>
</protein>
<dbReference type="RefSeq" id="XP_040791817.1">
    <property type="nucleotide sequence ID" value="XM_040934823.1"/>
</dbReference>
<dbReference type="AlphaFoldDB" id="A0A9P4GPL8"/>
<comment type="caution">
    <text evidence="3">The sequence shown here is derived from an EMBL/GenBank/DDBJ whole genome shotgun (WGS) entry which is preliminary data.</text>
</comment>
<dbReference type="PANTHER" id="PTHR10622">
    <property type="entry name" value="HET DOMAIN-CONTAINING PROTEIN"/>
    <property type="match status" value="1"/>
</dbReference>